<organism evidence="1 3">
    <name type="scientific">Streptomyces yunnanensis</name>
    <dbReference type="NCBI Taxonomy" id="156453"/>
    <lineage>
        <taxon>Bacteria</taxon>
        <taxon>Bacillati</taxon>
        <taxon>Actinomycetota</taxon>
        <taxon>Actinomycetes</taxon>
        <taxon>Kitasatosporales</taxon>
        <taxon>Streptomycetaceae</taxon>
        <taxon>Streptomyces</taxon>
    </lineage>
</organism>
<name>A0ABY7ZZ25_9ACTN</name>
<accession>A0ABY7ZZ25</accession>
<reference evidence="1 3" key="1">
    <citation type="submission" date="2022-03" db="EMBL/GenBank/DDBJ databases">
        <title>Streptomyces yunnanensis P86,complete genome.</title>
        <authorList>
            <person name="Chen S."/>
            <person name="Zhang Q."/>
        </authorList>
    </citation>
    <scope>NUCLEOTIDE SEQUENCE [LARGE SCALE GENOMIC DNA]</scope>
    <source>
        <strain evidence="1 3">P86</strain>
    </source>
</reference>
<dbReference type="EMBL" id="CP095749">
    <property type="protein sequence ID" value="WEB37945.1"/>
    <property type="molecule type" value="Genomic_DNA"/>
</dbReference>
<sequence>MSPSTVRRWLIEAVLKPWQHRSWIFLTDSDFRAKAARVLDLCARTWQGQPLGEDEYVISADERTSVQ</sequence>
<dbReference type="RefSeq" id="WP_275305707.1">
    <property type="nucleotide sequence ID" value="NZ_CP095749.1"/>
</dbReference>
<evidence type="ECO:0000313" key="3">
    <source>
        <dbReference type="Proteomes" id="UP001218629"/>
    </source>
</evidence>
<dbReference type="Proteomes" id="UP001218629">
    <property type="component" value="Chromosome"/>
</dbReference>
<proteinExistence type="predicted"/>
<dbReference type="EMBL" id="CP095749">
    <property type="protein sequence ID" value="WEB45474.1"/>
    <property type="molecule type" value="Genomic_DNA"/>
</dbReference>
<keyword evidence="3" id="KW-1185">Reference proteome</keyword>
<evidence type="ECO:0000313" key="2">
    <source>
        <dbReference type="EMBL" id="WEB45474.1"/>
    </source>
</evidence>
<evidence type="ECO:0008006" key="4">
    <source>
        <dbReference type="Google" id="ProtNLM"/>
    </source>
</evidence>
<protein>
    <recommendedName>
        <fullName evidence="4">DDE superfamily endonuclease</fullName>
    </recommendedName>
</protein>
<gene>
    <name evidence="1" type="ORF">MOV08_00500</name>
    <name evidence="2" type="ORF">MOV08_43465</name>
</gene>
<evidence type="ECO:0000313" key="1">
    <source>
        <dbReference type="EMBL" id="WEB37945.1"/>
    </source>
</evidence>